<dbReference type="InterPro" id="IPR004090">
    <property type="entry name" value="Chemotax_Me-accpt_rcpt"/>
</dbReference>
<dbReference type="PRINTS" id="PR00260">
    <property type="entry name" value="CHEMTRNSDUCR"/>
</dbReference>
<dbReference type="PANTHER" id="PTHR32089:SF112">
    <property type="entry name" value="LYSOZYME-LIKE PROTEIN-RELATED"/>
    <property type="match status" value="1"/>
</dbReference>
<dbReference type="SMART" id="SM00283">
    <property type="entry name" value="MA"/>
    <property type="match status" value="1"/>
</dbReference>
<dbReference type="PROSITE" id="PS50885">
    <property type="entry name" value="HAMP"/>
    <property type="match status" value="1"/>
</dbReference>
<keyword evidence="5" id="KW-0812">Transmembrane</keyword>
<dbReference type="EMBL" id="FOXO01000003">
    <property type="protein sequence ID" value="SFP50818.1"/>
    <property type="molecule type" value="Genomic_DNA"/>
</dbReference>
<reference evidence="9" key="1">
    <citation type="submission" date="2016-10" db="EMBL/GenBank/DDBJ databases">
        <authorList>
            <person name="Varghese N."/>
            <person name="Submissions S."/>
        </authorList>
    </citation>
    <scope>NUCLEOTIDE SEQUENCE [LARGE SCALE GENOMIC DNA]</scope>
    <source>
        <strain evidence="9">P18</strain>
    </source>
</reference>
<feature type="transmembrane region" description="Helical" evidence="5">
    <location>
        <begin position="194"/>
        <end position="217"/>
    </location>
</feature>
<dbReference type="Gene3D" id="1.10.287.950">
    <property type="entry name" value="Methyl-accepting chemotaxis protein"/>
    <property type="match status" value="1"/>
</dbReference>
<keyword evidence="5" id="KW-0472">Membrane</keyword>
<dbReference type="Gene3D" id="6.10.340.10">
    <property type="match status" value="1"/>
</dbReference>
<evidence type="ECO:0000256" key="5">
    <source>
        <dbReference type="SAM" id="Phobius"/>
    </source>
</evidence>
<dbReference type="PANTHER" id="PTHR32089">
    <property type="entry name" value="METHYL-ACCEPTING CHEMOTAXIS PROTEIN MCPB"/>
    <property type="match status" value="1"/>
</dbReference>
<dbReference type="CDD" id="cd06225">
    <property type="entry name" value="HAMP"/>
    <property type="match status" value="1"/>
</dbReference>
<keyword evidence="5" id="KW-1133">Transmembrane helix</keyword>
<dbReference type="SUPFAM" id="SSF58104">
    <property type="entry name" value="Methyl-accepting chemotaxis protein (MCP) signaling domain"/>
    <property type="match status" value="1"/>
</dbReference>
<dbReference type="GO" id="GO:0016020">
    <property type="term" value="C:membrane"/>
    <property type="evidence" value="ECO:0007669"/>
    <property type="project" value="InterPro"/>
</dbReference>
<dbReference type="RefSeq" id="WP_074883895.1">
    <property type="nucleotide sequence ID" value="NZ_FOXO01000003.1"/>
</dbReference>
<evidence type="ECO:0000256" key="3">
    <source>
        <dbReference type="PROSITE-ProRule" id="PRU00284"/>
    </source>
</evidence>
<organism evidence="8 9">
    <name type="scientific">Butyrivibrio proteoclasticus</name>
    <dbReference type="NCBI Taxonomy" id="43305"/>
    <lineage>
        <taxon>Bacteria</taxon>
        <taxon>Bacillati</taxon>
        <taxon>Bacillota</taxon>
        <taxon>Clostridia</taxon>
        <taxon>Lachnospirales</taxon>
        <taxon>Lachnospiraceae</taxon>
        <taxon>Butyrivibrio</taxon>
    </lineage>
</organism>
<dbReference type="AlphaFoldDB" id="A0A1I5QX17"/>
<evidence type="ECO:0000256" key="4">
    <source>
        <dbReference type="SAM" id="Coils"/>
    </source>
</evidence>
<evidence type="ECO:0000256" key="1">
    <source>
        <dbReference type="ARBA" id="ARBA00023224"/>
    </source>
</evidence>
<accession>A0A1I5QX17</accession>
<keyword evidence="4" id="KW-0175">Coiled coil</keyword>
<evidence type="ECO:0000313" key="8">
    <source>
        <dbReference type="EMBL" id="SFP50818.1"/>
    </source>
</evidence>
<keyword evidence="1 3" id="KW-0807">Transducer</keyword>
<dbReference type="PROSITE" id="PS50111">
    <property type="entry name" value="CHEMOTAXIS_TRANSDUC_2"/>
    <property type="match status" value="1"/>
</dbReference>
<dbReference type="GO" id="GO:0006935">
    <property type="term" value="P:chemotaxis"/>
    <property type="evidence" value="ECO:0007669"/>
    <property type="project" value="InterPro"/>
</dbReference>
<comment type="similarity">
    <text evidence="2">Belongs to the methyl-accepting chemotaxis (MCP) protein family.</text>
</comment>
<evidence type="ECO:0000256" key="2">
    <source>
        <dbReference type="ARBA" id="ARBA00029447"/>
    </source>
</evidence>
<feature type="domain" description="Methyl-accepting transducer" evidence="6">
    <location>
        <begin position="287"/>
        <end position="545"/>
    </location>
</feature>
<dbReference type="Proteomes" id="UP000182624">
    <property type="component" value="Unassembled WGS sequence"/>
</dbReference>
<name>A0A1I5QX17_9FIRM</name>
<evidence type="ECO:0000313" key="9">
    <source>
        <dbReference type="Proteomes" id="UP000182624"/>
    </source>
</evidence>
<dbReference type="InterPro" id="IPR003660">
    <property type="entry name" value="HAMP_dom"/>
</dbReference>
<evidence type="ECO:0000259" key="7">
    <source>
        <dbReference type="PROSITE" id="PS50885"/>
    </source>
</evidence>
<dbReference type="SMART" id="SM00304">
    <property type="entry name" value="HAMP"/>
    <property type="match status" value="2"/>
</dbReference>
<gene>
    <name evidence="8" type="ORF">SAMN04487928_1035</name>
</gene>
<dbReference type="InterPro" id="IPR004089">
    <property type="entry name" value="MCPsignal_dom"/>
</dbReference>
<sequence>MKNNRGMRFSIRLKIIIMSIMINILICTVMGITIYRFVHTSYVKSASEDTLAVTQIAAKQLNGNLLSLLDAGADDSYANTVMLEDMAQVVSSANISSIYTAGTRNGSLVYLSRPVSDGIAIGAGVESAFQAGMNKALTSDGYVSTDINKAASGAHYITAYAPIFNKAGETVGILGVDYIVDELVNSLNAIVRTIIIIGIILSAVSALVSILMAGGIVSGLNKVERKINDLVSNDGDLTQKIEIKGNDEVTDIADGINSLLEYIRDVVSSIYTSSSKLSGSVDTALDTTIKTNDQLDTVSATMEEMSAAMEETSASLQQVQGSTSKIKEDVQGMYSSVREGTDYAGRMEQRAMEMRQHAEEETNLAKEAADNMADNLNAKIEKSKAVEGISGLTQTILEIASQTNLLSLNASIEAARAGEHGKGFAVVAGEISSLATNSADTAKKIQKISDEVISTVKDLTDEATKMVDFVREKTVDGYLQLMDTGIQYQEDAKKISEMLKRMETASQNIESSMNIVSDAMDDVSTAVDESARGISDVAGAVSEMSDNMNQNREVVNENANIAQQLDGEVNKFKF</sequence>
<feature type="domain" description="HAMP" evidence="7">
    <location>
        <begin position="214"/>
        <end position="268"/>
    </location>
</feature>
<dbReference type="Pfam" id="PF00672">
    <property type="entry name" value="HAMP"/>
    <property type="match status" value="1"/>
</dbReference>
<dbReference type="Pfam" id="PF00015">
    <property type="entry name" value="MCPsignal"/>
    <property type="match status" value="1"/>
</dbReference>
<dbReference type="GO" id="GO:0007165">
    <property type="term" value="P:signal transduction"/>
    <property type="evidence" value="ECO:0007669"/>
    <property type="project" value="UniProtKB-KW"/>
</dbReference>
<protein>
    <submittedName>
        <fullName evidence="8">Methyl-accepting chemotaxis protein</fullName>
    </submittedName>
</protein>
<proteinExistence type="inferred from homology"/>
<keyword evidence="9" id="KW-1185">Reference proteome</keyword>
<feature type="coiled-coil region" evidence="4">
    <location>
        <begin position="355"/>
        <end position="386"/>
    </location>
</feature>
<evidence type="ECO:0000259" key="6">
    <source>
        <dbReference type="PROSITE" id="PS50111"/>
    </source>
</evidence>
<dbReference type="GO" id="GO:0004888">
    <property type="term" value="F:transmembrane signaling receptor activity"/>
    <property type="evidence" value="ECO:0007669"/>
    <property type="project" value="InterPro"/>
</dbReference>
<feature type="transmembrane region" description="Helical" evidence="5">
    <location>
        <begin position="12"/>
        <end position="38"/>
    </location>
</feature>